<dbReference type="RefSeq" id="XP_014155108.1">
    <property type="nucleotide sequence ID" value="XM_014299633.1"/>
</dbReference>
<dbReference type="Gene3D" id="3.30.70.270">
    <property type="match status" value="1"/>
</dbReference>
<gene>
    <name evidence="1" type="ORF">SARC_06453</name>
</gene>
<dbReference type="Proteomes" id="UP000054560">
    <property type="component" value="Unassembled WGS sequence"/>
</dbReference>
<accession>A0A0L0FXC8</accession>
<sequence>MQGIARLVIPKSKDELSAFVCMMAWWSCTIPGLSGRLAPLTNQTKEGVRFDMNLECQIAYSDCMFLLTNGISLYAPEPEEELHGYPDASEVALEETLMIQRAPKEVLRLGGEIRGWADEMERQRLHRKGVNPWRMIGRSNIRMMHRFGTGGPPRRDGCPINRASRAMEQIREKSCLFKLPTSMKNYELAATEFLISKTIFMNMRSVYVFVIHSDHKALTSLLKGEPVSPDTLSIKKIAWIQSGNGWTRTMARSGVRLVCDQGEHTFAHCASDEEGGGTWAETVAIVPVWSGATWFSTYCAILSEAPIVVPPEADTFFGEHGQPLEPPSWGCCLIGRIQSACVKPLQYPPQSFGNTLGFQRRPFGMRNLYGPTIPCMTVLTRVEQSNSNKERRKPVMAMHCVLSSVGKRLNEKMSMNNVCVLYREPVFAKIMTLQEPEDQIDEQLDAVSTQDTDMHTAAGKDFQVGVVMPSPVVNLVDEFEITDHDRVLNDVLMVTCDTSSPLKDLLVGQGPVVSDAPCAPFSLVGFQSSGTPWLARGQLLCMNRL</sequence>
<keyword evidence="2" id="KW-1185">Reference proteome</keyword>
<evidence type="ECO:0008006" key="3">
    <source>
        <dbReference type="Google" id="ProtNLM"/>
    </source>
</evidence>
<proteinExistence type="predicted"/>
<name>A0A0L0FXC8_9EUKA</name>
<reference evidence="1 2" key="1">
    <citation type="submission" date="2011-02" db="EMBL/GenBank/DDBJ databases">
        <title>The Genome Sequence of Sphaeroforma arctica JP610.</title>
        <authorList>
            <consortium name="The Broad Institute Genome Sequencing Platform"/>
            <person name="Russ C."/>
            <person name="Cuomo C."/>
            <person name="Young S.K."/>
            <person name="Zeng Q."/>
            <person name="Gargeya S."/>
            <person name="Alvarado L."/>
            <person name="Berlin A."/>
            <person name="Chapman S.B."/>
            <person name="Chen Z."/>
            <person name="Freedman E."/>
            <person name="Gellesch M."/>
            <person name="Goldberg J."/>
            <person name="Griggs A."/>
            <person name="Gujja S."/>
            <person name="Heilman E."/>
            <person name="Heiman D."/>
            <person name="Howarth C."/>
            <person name="Mehta T."/>
            <person name="Neiman D."/>
            <person name="Pearson M."/>
            <person name="Roberts A."/>
            <person name="Saif S."/>
            <person name="Shea T."/>
            <person name="Shenoy N."/>
            <person name="Sisk P."/>
            <person name="Stolte C."/>
            <person name="Sykes S."/>
            <person name="White J."/>
            <person name="Yandava C."/>
            <person name="Burger G."/>
            <person name="Gray M.W."/>
            <person name="Holland P.W.H."/>
            <person name="King N."/>
            <person name="Lang F.B.F."/>
            <person name="Roger A.J."/>
            <person name="Ruiz-Trillo I."/>
            <person name="Haas B."/>
            <person name="Nusbaum C."/>
            <person name="Birren B."/>
        </authorList>
    </citation>
    <scope>NUCLEOTIDE SEQUENCE [LARGE SCALE GENOMIC DNA]</scope>
    <source>
        <strain evidence="1 2">JP610</strain>
    </source>
</reference>
<organism evidence="1 2">
    <name type="scientific">Sphaeroforma arctica JP610</name>
    <dbReference type="NCBI Taxonomy" id="667725"/>
    <lineage>
        <taxon>Eukaryota</taxon>
        <taxon>Ichthyosporea</taxon>
        <taxon>Ichthyophonida</taxon>
        <taxon>Sphaeroforma</taxon>
    </lineage>
</organism>
<dbReference type="SUPFAM" id="SSF56672">
    <property type="entry name" value="DNA/RNA polymerases"/>
    <property type="match status" value="1"/>
</dbReference>
<dbReference type="InterPro" id="IPR043128">
    <property type="entry name" value="Rev_trsase/Diguanyl_cyclase"/>
</dbReference>
<evidence type="ECO:0000313" key="1">
    <source>
        <dbReference type="EMBL" id="KNC81206.1"/>
    </source>
</evidence>
<protein>
    <recommendedName>
        <fullName evidence="3">Reverse transcriptase RNase H-like domain-containing protein</fullName>
    </recommendedName>
</protein>
<dbReference type="GeneID" id="25906957"/>
<dbReference type="InterPro" id="IPR043502">
    <property type="entry name" value="DNA/RNA_pol_sf"/>
</dbReference>
<dbReference type="AlphaFoldDB" id="A0A0L0FXC8"/>
<dbReference type="EMBL" id="KQ242057">
    <property type="protein sequence ID" value="KNC81206.1"/>
    <property type="molecule type" value="Genomic_DNA"/>
</dbReference>
<evidence type="ECO:0000313" key="2">
    <source>
        <dbReference type="Proteomes" id="UP000054560"/>
    </source>
</evidence>